<evidence type="ECO:0000256" key="1">
    <source>
        <dbReference type="SAM" id="SignalP"/>
    </source>
</evidence>
<sequence>MRMNNKKLIMNNEKSAMRKYFSLFSLLFSLITSAQSSLSTDHNFVYAKSCLDADCVKKAEAVQYYDGLGRPVQSVAIKATPLKRDVVTPFEYNAVGKLVKDYLPVPQSGTSNGAFYASPFDGVSVAYGSEKIYSEKIYDQVYTNRVKQVVPVGNAWTQKPVNLGYETNIGGEVKKYIITTDWAEGRTDSHITVSTPYAANQLMKSSATDEDGNTTVEFKNGEGQTILVRKNDGTQDLDTYYLYNEYGQLAYVIPPMAVGNTAPDQTMLDNLCYQYRYDGMGKMVEKKIPGKGWEYVIYDKQDRVIMTQDANLRTTTNTFLAKGWMFTKYDKFGRVVYTGFFPSAATRASLQNDVNNLSVNPENNEARVSNSFTSDGTDIFYTQNAFPSTGIKVLSVNYYDTYPVYSFNPSFPASVFGQAVITDVPNSAISTKALPTMSLVKNIENDSWTKSYVYYDAKARAISTYSINHLGGYTKTESELDFAGVVQQTRVYHKRLSTDTEKVIAQNFEYDSQNRLIKQWHKVDNQPQELLSENTYNELSQLSNKKVGNNLQSIDYTYNIRGAVTKVNDPANLGIKLFGYELKYFNPQNTTNSIGKYNGNIAEVTWATATDGVKRRYNYQYDALNRLTKGLYSEPEATAPQDDFYNESVTYDMNSNIMSLQRNGKNSLGLKTGIDDLAYTYDGNRLKTVTDSSTNYSGYPDTSGNRIAYDDNGNMKDHKDKGILQIDYNFLNLPKYIKFDQSVPSRGGARYVNTSYTYNAQGNKLRKVYQYKDGANAYLATKTTDYLDGFQYEADATLANPMPVTIIKFIPTAEGYYDFEKNQYIYSYTDHLGNVRLSYFNNGTSAEVLEENNFYPFGLKHEGYNAQAGNPAYNYQYNGKELQKETGWSDYGARMYMTDIGRWGVIDPLAEQYRRLTPYNYVANNPINFIDPDGRKMMAPKGSPDSQPPAMTLGGMMDYYANGGRGSTADVLKFLGQEDMLGNFYNLAIFGASGGGSDTSGMNFTDPKAIAVLQQYFANPNNTVSGLFSMIKQITSFKEQLDKSNFKSGDKFKFKDENVNGVINSVKEIKMLYPDVHLSINDIFATKKLFDHHGLPASAGTVMQEDGKFNIYLSTKFINTNLDFAFGIFHEFGHILNEQGMSFSEWTKYVNSPSIFKEEISVWKNFNYPAGDPNATKAIKFYENLLNNQRK</sequence>
<name>A0ABP9LT37_9FLAO</name>
<proteinExistence type="predicted"/>
<reference evidence="4" key="1">
    <citation type="journal article" date="2019" name="Int. J. Syst. Evol. Microbiol.">
        <title>The Global Catalogue of Microorganisms (GCM) 10K type strain sequencing project: providing services to taxonomists for standard genome sequencing and annotation.</title>
        <authorList>
            <consortium name="The Broad Institute Genomics Platform"/>
            <consortium name="The Broad Institute Genome Sequencing Center for Infectious Disease"/>
            <person name="Wu L."/>
            <person name="Ma J."/>
        </authorList>
    </citation>
    <scope>NUCLEOTIDE SEQUENCE [LARGE SCALE GENOMIC DNA]</scope>
    <source>
        <strain evidence="4">JCM 18019</strain>
    </source>
</reference>
<dbReference type="PANTHER" id="PTHR32305">
    <property type="match status" value="1"/>
</dbReference>
<keyword evidence="1" id="KW-0732">Signal</keyword>
<dbReference type="EMBL" id="BAABHX010000001">
    <property type="protein sequence ID" value="GAA5084225.1"/>
    <property type="molecule type" value="Genomic_DNA"/>
</dbReference>
<feature type="domain" description="DUF6443" evidence="2">
    <location>
        <begin position="56"/>
        <end position="159"/>
    </location>
</feature>
<comment type="caution">
    <text evidence="3">The sequence shown here is derived from an EMBL/GenBank/DDBJ whole genome shotgun (WGS) entry which is preliminary data.</text>
</comment>
<dbReference type="InterPro" id="IPR045619">
    <property type="entry name" value="DUF6443"/>
</dbReference>
<dbReference type="NCBIfam" id="TIGR03696">
    <property type="entry name" value="Rhs_assc_core"/>
    <property type="match status" value="1"/>
</dbReference>
<feature type="signal peptide" evidence="1">
    <location>
        <begin position="1"/>
        <end position="34"/>
    </location>
</feature>
<dbReference type="Proteomes" id="UP001500353">
    <property type="component" value="Unassembled WGS sequence"/>
</dbReference>
<evidence type="ECO:0000313" key="3">
    <source>
        <dbReference type="EMBL" id="GAA5084225.1"/>
    </source>
</evidence>
<evidence type="ECO:0000259" key="2">
    <source>
        <dbReference type="Pfam" id="PF20041"/>
    </source>
</evidence>
<dbReference type="InterPro" id="IPR022385">
    <property type="entry name" value="Rhs_assc_core"/>
</dbReference>
<dbReference type="Gene3D" id="2.180.10.10">
    <property type="entry name" value="RHS repeat-associated core"/>
    <property type="match status" value="1"/>
</dbReference>
<keyword evidence="4" id="KW-1185">Reference proteome</keyword>
<dbReference type="PANTHER" id="PTHR32305:SF15">
    <property type="entry name" value="PROTEIN RHSA-RELATED"/>
    <property type="match status" value="1"/>
</dbReference>
<gene>
    <name evidence="3" type="ORF">GCM10023210_03840</name>
</gene>
<dbReference type="InterPro" id="IPR050708">
    <property type="entry name" value="T6SS_VgrG/RHS"/>
</dbReference>
<feature type="chain" id="PRO_5046768154" evidence="1">
    <location>
        <begin position="35"/>
        <end position="1191"/>
    </location>
</feature>
<evidence type="ECO:0000313" key="4">
    <source>
        <dbReference type="Proteomes" id="UP001500353"/>
    </source>
</evidence>
<organism evidence="3 4">
    <name type="scientific">Chryseobacterium ginsengisoli</name>
    <dbReference type="NCBI Taxonomy" id="363853"/>
    <lineage>
        <taxon>Bacteria</taxon>
        <taxon>Pseudomonadati</taxon>
        <taxon>Bacteroidota</taxon>
        <taxon>Flavobacteriia</taxon>
        <taxon>Flavobacteriales</taxon>
        <taxon>Weeksellaceae</taxon>
        <taxon>Chryseobacterium group</taxon>
        <taxon>Chryseobacterium</taxon>
    </lineage>
</organism>
<accession>A0ABP9LT37</accession>
<dbReference type="Pfam" id="PF20041">
    <property type="entry name" value="DUF6443"/>
    <property type="match status" value="1"/>
</dbReference>
<protein>
    <submittedName>
        <fullName evidence="3">DUF6443 domain-containing protein</fullName>
    </submittedName>
</protein>